<sequence>MEFLTALGSGTSDLVRGFRPISVRLDELPRVCIASVGFEIVSMSTNPVSPSVFAVCGTWDCVVLGVVGSGQVCGRIHVVAARRDRTEQLIKAIWLPDSINLLALLTTRSVQVGQCSLRFTP</sequence>
<evidence type="ECO:0000313" key="2">
    <source>
        <dbReference type="Proteomes" id="UP000272942"/>
    </source>
</evidence>
<dbReference type="EMBL" id="UZAN01009326">
    <property type="protein sequence ID" value="VDP39249.1"/>
    <property type="molecule type" value="Genomic_DNA"/>
</dbReference>
<accession>A0A183A3B5</accession>
<protein>
    <submittedName>
        <fullName evidence="1 3">Uncharacterized protein</fullName>
    </submittedName>
</protein>
<proteinExistence type="predicted"/>
<evidence type="ECO:0000313" key="3">
    <source>
        <dbReference type="WBParaSite" id="ECPE_0000145001-mRNA-1"/>
    </source>
</evidence>
<keyword evidence="2" id="KW-1185">Reference proteome</keyword>
<gene>
    <name evidence="1" type="ORF">ECPE_LOCUS1450</name>
</gene>
<dbReference type="AlphaFoldDB" id="A0A183A3B5"/>
<reference evidence="3" key="1">
    <citation type="submission" date="2016-06" db="UniProtKB">
        <authorList>
            <consortium name="WormBaseParasite"/>
        </authorList>
    </citation>
    <scope>IDENTIFICATION</scope>
</reference>
<dbReference type="OrthoDB" id="30336at2759"/>
<name>A0A183A3B5_9TREM</name>
<dbReference type="Proteomes" id="UP000272942">
    <property type="component" value="Unassembled WGS sequence"/>
</dbReference>
<evidence type="ECO:0000313" key="1">
    <source>
        <dbReference type="EMBL" id="VDP39249.1"/>
    </source>
</evidence>
<dbReference type="WBParaSite" id="ECPE_0000145001-mRNA-1">
    <property type="protein sequence ID" value="ECPE_0000145001-mRNA-1"/>
    <property type="gene ID" value="ECPE_0000145001"/>
</dbReference>
<organism evidence="3">
    <name type="scientific">Echinostoma caproni</name>
    <dbReference type="NCBI Taxonomy" id="27848"/>
    <lineage>
        <taxon>Eukaryota</taxon>
        <taxon>Metazoa</taxon>
        <taxon>Spiralia</taxon>
        <taxon>Lophotrochozoa</taxon>
        <taxon>Platyhelminthes</taxon>
        <taxon>Trematoda</taxon>
        <taxon>Digenea</taxon>
        <taxon>Plagiorchiida</taxon>
        <taxon>Echinostomata</taxon>
        <taxon>Echinostomatoidea</taxon>
        <taxon>Echinostomatidae</taxon>
        <taxon>Echinostoma</taxon>
    </lineage>
</organism>
<reference evidence="1 2" key="2">
    <citation type="submission" date="2018-11" db="EMBL/GenBank/DDBJ databases">
        <authorList>
            <consortium name="Pathogen Informatics"/>
        </authorList>
    </citation>
    <scope>NUCLEOTIDE SEQUENCE [LARGE SCALE GENOMIC DNA]</scope>
    <source>
        <strain evidence="1 2">Egypt</strain>
    </source>
</reference>